<comment type="caution">
    <text evidence="2">The sequence shown here is derived from an EMBL/GenBank/DDBJ whole genome shotgun (WGS) entry which is preliminary data.</text>
</comment>
<evidence type="ECO:0000259" key="1">
    <source>
        <dbReference type="Pfam" id="PF18199"/>
    </source>
</evidence>
<protein>
    <recommendedName>
        <fullName evidence="1">Dynein heavy chain C-terminal domain-containing protein</fullName>
    </recommendedName>
</protein>
<name>A0A821LIC0_9BILA</name>
<sequence>IKSVLDDITGRLPDDFNMTELFAKTEEKTPYTVVALQECERMNTLLKEMRRSLKELDSGLK</sequence>
<gene>
    <name evidence="2" type="ORF">OVN521_LOCUS50176</name>
</gene>
<evidence type="ECO:0000313" key="3">
    <source>
        <dbReference type="Proteomes" id="UP000663866"/>
    </source>
</evidence>
<keyword evidence="3" id="KW-1185">Reference proteome</keyword>
<proteinExistence type="predicted"/>
<dbReference type="Gene3D" id="1.20.1270.280">
    <property type="match status" value="1"/>
</dbReference>
<feature type="non-terminal residue" evidence="2">
    <location>
        <position position="61"/>
    </location>
</feature>
<dbReference type="InterPro" id="IPR041228">
    <property type="entry name" value="Dynein_C"/>
</dbReference>
<reference evidence="2" key="1">
    <citation type="submission" date="2021-02" db="EMBL/GenBank/DDBJ databases">
        <authorList>
            <person name="Nowell W R."/>
        </authorList>
    </citation>
    <scope>NUCLEOTIDE SEQUENCE</scope>
</reference>
<accession>A0A821LIC0</accession>
<feature type="non-terminal residue" evidence="2">
    <location>
        <position position="1"/>
    </location>
</feature>
<dbReference type="Proteomes" id="UP000663866">
    <property type="component" value="Unassembled WGS sequence"/>
</dbReference>
<evidence type="ECO:0000313" key="2">
    <source>
        <dbReference type="EMBL" id="CAF4751931.1"/>
    </source>
</evidence>
<feature type="domain" description="Dynein heavy chain C-terminal" evidence="1">
    <location>
        <begin position="2"/>
        <end position="61"/>
    </location>
</feature>
<dbReference type="EMBL" id="CAJOBG010114133">
    <property type="protein sequence ID" value="CAF4751931.1"/>
    <property type="molecule type" value="Genomic_DNA"/>
</dbReference>
<dbReference type="Pfam" id="PF18199">
    <property type="entry name" value="Dynein_C"/>
    <property type="match status" value="1"/>
</dbReference>
<organism evidence="2 3">
    <name type="scientific">Rotaria magnacalcarata</name>
    <dbReference type="NCBI Taxonomy" id="392030"/>
    <lineage>
        <taxon>Eukaryota</taxon>
        <taxon>Metazoa</taxon>
        <taxon>Spiralia</taxon>
        <taxon>Gnathifera</taxon>
        <taxon>Rotifera</taxon>
        <taxon>Eurotatoria</taxon>
        <taxon>Bdelloidea</taxon>
        <taxon>Philodinida</taxon>
        <taxon>Philodinidae</taxon>
        <taxon>Rotaria</taxon>
    </lineage>
</organism>
<dbReference type="AlphaFoldDB" id="A0A821LIC0"/>